<dbReference type="Proteomes" id="UP000193404">
    <property type="component" value="Chromosome"/>
</dbReference>
<evidence type="ECO:0000313" key="2">
    <source>
        <dbReference type="Proteomes" id="UP000193404"/>
    </source>
</evidence>
<organism evidence="1 2">
    <name type="scientific">Acidianus manzaensis</name>
    <dbReference type="NCBI Taxonomy" id="282676"/>
    <lineage>
        <taxon>Archaea</taxon>
        <taxon>Thermoproteota</taxon>
        <taxon>Thermoprotei</taxon>
        <taxon>Sulfolobales</taxon>
        <taxon>Sulfolobaceae</taxon>
        <taxon>Acidianus</taxon>
    </lineage>
</organism>
<dbReference type="OrthoDB" id="4722at2157"/>
<reference evidence="1 2" key="1">
    <citation type="submission" date="2017-03" db="EMBL/GenBank/DDBJ databases">
        <title>Sulfur activation and transportation mechanism of thermophilic Archaea Acidianus manzaensis YN-25.</title>
        <authorList>
            <person name="Ma Y."/>
            <person name="Yang Y."/>
            <person name="Xia J."/>
        </authorList>
    </citation>
    <scope>NUCLEOTIDE SEQUENCE [LARGE SCALE GENOMIC DNA]</scope>
    <source>
        <strain evidence="1 2">YN-25</strain>
    </source>
</reference>
<dbReference type="RefSeq" id="WP_148691417.1">
    <property type="nucleotide sequence ID" value="NZ_CP020477.1"/>
</dbReference>
<sequence length="108" mass="12487">MKPFQLAIALGYKDNVPREALYFSIISTLKSINIKRKKIDFILVSEEKETDEKIKDISKLFNSIIMYVPAKKEGEICEPPLNFLKTKILLKKTKRAYGIYTCLGLEEQ</sequence>
<dbReference type="AlphaFoldDB" id="A0A1W6JZL7"/>
<dbReference type="KEGG" id="aman:B6F84_06065"/>
<dbReference type="GeneID" id="41590467"/>
<name>A0A1W6JZL7_9CREN</name>
<dbReference type="STRING" id="282676.B6F84_06065"/>
<accession>A0A1W6JZL7</accession>
<dbReference type="EMBL" id="CP020477">
    <property type="protein sequence ID" value="ARM75644.1"/>
    <property type="molecule type" value="Genomic_DNA"/>
</dbReference>
<proteinExistence type="predicted"/>
<gene>
    <name evidence="1" type="ORF">B6F84_06065</name>
</gene>
<evidence type="ECO:0000313" key="1">
    <source>
        <dbReference type="EMBL" id="ARM75644.1"/>
    </source>
</evidence>
<protein>
    <submittedName>
        <fullName evidence="1">Uncharacterized protein</fullName>
    </submittedName>
</protein>
<keyword evidence="2" id="KW-1185">Reference proteome</keyword>